<dbReference type="OrthoDB" id="9803333at2"/>
<evidence type="ECO:0000256" key="1">
    <source>
        <dbReference type="ARBA" id="ARBA00006484"/>
    </source>
</evidence>
<evidence type="ECO:0000313" key="4">
    <source>
        <dbReference type="Proteomes" id="UP000294513"/>
    </source>
</evidence>
<accession>A0A4R5C2M6</accession>
<dbReference type="AlphaFoldDB" id="A0A4R5C2M6"/>
<dbReference type="EMBL" id="SMKU01000025">
    <property type="protein sequence ID" value="TDD93881.1"/>
    <property type="molecule type" value="Genomic_DNA"/>
</dbReference>
<name>A0A4R5C2M6_9ACTN</name>
<dbReference type="PANTHER" id="PTHR43943:SF2">
    <property type="entry name" value="DEHYDROGENASE_REDUCTASE 4"/>
    <property type="match status" value="1"/>
</dbReference>
<dbReference type="SUPFAM" id="SSF51735">
    <property type="entry name" value="NAD(P)-binding Rossmann-fold domains"/>
    <property type="match status" value="1"/>
</dbReference>
<dbReference type="InterPro" id="IPR002347">
    <property type="entry name" value="SDR_fam"/>
</dbReference>
<dbReference type="Proteomes" id="UP000294513">
    <property type="component" value="Unassembled WGS sequence"/>
</dbReference>
<dbReference type="Gene3D" id="3.40.50.720">
    <property type="entry name" value="NAD(P)-binding Rossmann-like Domain"/>
    <property type="match status" value="1"/>
</dbReference>
<organism evidence="3 4">
    <name type="scientific">Actinomadura rubrisoli</name>
    <dbReference type="NCBI Taxonomy" id="2530368"/>
    <lineage>
        <taxon>Bacteria</taxon>
        <taxon>Bacillati</taxon>
        <taxon>Actinomycetota</taxon>
        <taxon>Actinomycetes</taxon>
        <taxon>Streptosporangiales</taxon>
        <taxon>Thermomonosporaceae</taxon>
        <taxon>Actinomadura</taxon>
    </lineage>
</organism>
<evidence type="ECO:0000256" key="2">
    <source>
        <dbReference type="ARBA" id="ARBA00023002"/>
    </source>
</evidence>
<comment type="caution">
    <text evidence="3">The sequence shown here is derived from an EMBL/GenBank/DDBJ whole genome shotgun (WGS) entry which is preliminary data.</text>
</comment>
<reference evidence="3 4" key="1">
    <citation type="submission" date="2019-03" db="EMBL/GenBank/DDBJ databases">
        <title>Draft genome sequences of novel Actinobacteria.</title>
        <authorList>
            <person name="Sahin N."/>
            <person name="Ay H."/>
            <person name="Saygin H."/>
        </authorList>
    </citation>
    <scope>NUCLEOTIDE SEQUENCE [LARGE SCALE GENOMIC DNA]</scope>
    <source>
        <strain evidence="3 4">H3C3</strain>
    </source>
</reference>
<comment type="similarity">
    <text evidence="1">Belongs to the short-chain dehydrogenases/reductases (SDR) family.</text>
</comment>
<dbReference type="PRINTS" id="PR00081">
    <property type="entry name" value="GDHRDH"/>
</dbReference>
<dbReference type="FunFam" id="3.40.50.720:FF:000084">
    <property type="entry name" value="Short-chain dehydrogenase reductase"/>
    <property type="match status" value="1"/>
</dbReference>
<proteinExistence type="inferred from homology"/>
<evidence type="ECO:0000313" key="3">
    <source>
        <dbReference type="EMBL" id="TDD93881.1"/>
    </source>
</evidence>
<dbReference type="NCBIfam" id="NF005559">
    <property type="entry name" value="PRK07231.1"/>
    <property type="match status" value="1"/>
</dbReference>
<dbReference type="Pfam" id="PF13561">
    <property type="entry name" value="adh_short_C2"/>
    <property type="match status" value="1"/>
</dbReference>
<dbReference type="PRINTS" id="PR00080">
    <property type="entry name" value="SDRFAMILY"/>
</dbReference>
<sequence>MERPPWSLDGRVALVASASRGIGRAIAQELSQCGARVAITARNSPALEQAAEEIQKQSGNPVLAVAAHSRKEQERRAAVDKTVDAFGRLDMLVYNTGINPVGTTPAIDLDLDSVRRMFDTNVLGALGYAQLAWHAWMEEHGGSILMITTVGASGTCRLAAYSATKAALQRLTLDLADQLAPKVRVNALAPAFVQTSFMDSVSEMPHSTVAASYPMNRVGEVADVGHAAAFLLSPQASWITGTVLPIDGGKSVATITHDRAHPPMDRPVH</sequence>
<protein>
    <submittedName>
        <fullName evidence="3">SDR family oxidoreductase</fullName>
    </submittedName>
</protein>
<dbReference type="CDD" id="cd05233">
    <property type="entry name" value="SDR_c"/>
    <property type="match status" value="1"/>
</dbReference>
<dbReference type="GO" id="GO:0016491">
    <property type="term" value="F:oxidoreductase activity"/>
    <property type="evidence" value="ECO:0007669"/>
    <property type="project" value="UniProtKB-KW"/>
</dbReference>
<keyword evidence="2" id="KW-0560">Oxidoreductase</keyword>
<dbReference type="PANTHER" id="PTHR43943">
    <property type="entry name" value="DEHYDROGENASE/REDUCTASE (SDR FAMILY) MEMBER 4"/>
    <property type="match status" value="1"/>
</dbReference>
<dbReference type="InterPro" id="IPR036291">
    <property type="entry name" value="NAD(P)-bd_dom_sf"/>
</dbReference>
<keyword evidence="4" id="KW-1185">Reference proteome</keyword>
<gene>
    <name evidence="3" type="ORF">E1298_08160</name>
</gene>